<evidence type="ECO:0000313" key="2">
    <source>
        <dbReference type="Proteomes" id="UP000076486"/>
    </source>
</evidence>
<name>A0A167JHB8_9GAMM</name>
<dbReference type="RefSeq" id="WP_063368929.1">
    <property type="nucleotide sequence ID" value="NZ_AUYC01000038.1"/>
</dbReference>
<accession>A0A167JHB8</accession>
<evidence type="ECO:0008006" key="3">
    <source>
        <dbReference type="Google" id="ProtNLM"/>
    </source>
</evidence>
<dbReference type="EMBL" id="AUYC01000038">
    <property type="protein sequence ID" value="KZN61099.1"/>
    <property type="molecule type" value="Genomic_DNA"/>
</dbReference>
<evidence type="ECO:0000313" key="1">
    <source>
        <dbReference type="EMBL" id="KZN61099.1"/>
    </source>
</evidence>
<dbReference type="PROSITE" id="PS51257">
    <property type="entry name" value="PROKAR_LIPOPROTEIN"/>
    <property type="match status" value="1"/>
</dbReference>
<sequence length="269" mass="32011">MFRFTLVFLVLLMLTGCFYGTVYKNSDRLALNQLENYVALTDDQQAWFLKEFGQVQVIHQSRYLPTYQEWLSVLKNGWKDMDEQQLYDLSMRVNAHWYELIESLEPASVKFLISLDNSQRAQLIDSIKEKMQARQNDEDRQARALTRFEDILGSLDIKQKDMIARHVDKTAFYQEVRALNNQNRLAVIESLLVQKQVGEADLKKLGRYVVNHPRYWPEHRIEKRDRRIRDQIKFMLQLRETLSNNQQKELAQYFDELSDLLSVLKNTKL</sequence>
<dbReference type="Proteomes" id="UP000076486">
    <property type="component" value="Unassembled WGS sequence"/>
</dbReference>
<dbReference type="Pfam" id="PF19795">
    <property type="entry name" value="DUF6279"/>
    <property type="match status" value="1"/>
</dbReference>
<reference evidence="1 2" key="1">
    <citation type="submission" date="2013-07" db="EMBL/GenBank/DDBJ databases">
        <title>Comparative Genomic and Metabolomic Analysis of Twelve Strains of Pseudoalteromonas luteoviolacea.</title>
        <authorList>
            <person name="Vynne N.G."/>
            <person name="Mansson M."/>
            <person name="Gram L."/>
        </authorList>
    </citation>
    <scope>NUCLEOTIDE SEQUENCE [LARGE SCALE GENOMIC DNA]</scope>
    <source>
        <strain evidence="1 2">CPMOR-1</strain>
    </source>
</reference>
<gene>
    <name evidence="1" type="ORF">N473_22420</name>
</gene>
<comment type="caution">
    <text evidence="1">The sequence shown here is derived from an EMBL/GenBank/DDBJ whole genome shotgun (WGS) entry which is preliminary data.</text>
</comment>
<dbReference type="PATRIC" id="fig|1365248.3.peg.3571"/>
<dbReference type="AlphaFoldDB" id="A0A167JHB8"/>
<protein>
    <recommendedName>
        <fullName evidence="3">Lipoprotein</fullName>
    </recommendedName>
</protein>
<proteinExistence type="predicted"/>
<organism evidence="1 2">
    <name type="scientific">Pseudoalteromonas luteoviolacea CPMOR-1</name>
    <dbReference type="NCBI Taxonomy" id="1365248"/>
    <lineage>
        <taxon>Bacteria</taxon>
        <taxon>Pseudomonadati</taxon>
        <taxon>Pseudomonadota</taxon>
        <taxon>Gammaproteobacteria</taxon>
        <taxon>Alteromonadales</taxon>
        <taxon>Pseudoalteromonadaceae</taxon>
        <taxon>Pseudoalteromonas</taxon>
    </lineage>
</organism>